<proteinExistence type="predicted"/>
<keyword evidence="2" id="KW-0808">Transferase</keyword>
<dbReference type="Proteomes" id="UP000585474">
    <property type="component" value="Unassembled WGS sequence"/>
</dbReference>
<sequence>MTPSDTTHVTGGTSLCSSNLNGPKQFFRVESHSTGTSWVASWWSGCGGSPSGIDSKRKSGRSSDGGVAVGADEAAVVEVGVDEGHVEATECWYSNWNGRAREE</sequence>
<name>A0A7J0EY70_9ERIC</name>
<comment type="caution">
    <text evidence="2">The sequence shown here is derived from an EMBL/GenBank/DDBJ whole genome shotgun (WGS) entry which is preliminary data.</text>
</comment>
<dbReference type="OrthoDB" id="1746206at2759"/>
<protein>
    <submittedName>
        <fullName evidence="2">UDP-glucosyl transferase 85A3</fullName>
    </submittedName>
</protein>
<dbReference type="EMBL" id="BJWL01000007">
    <property type="protein sequence ID" value="GFY91391.1"/>
    <property type="molecule type" value="Genomic_DNA"/>
</dbReference>
<dbReference type="AlphaFoldDB" id="A0A7J0EY70"/>
<keyword evidence="3" id="KW-1185">Reference proteome</keyword>
<reference evidence="2 3" key="1">
    <citation type="submission" date="2019-07" db="EMBL/GenBank/DDBJ databases">
        <title>De Novo Assembly of kiwifruit Actinidia rufa.</title>
        <authorList>
            <person name="Sugita-Konishi S."/>
            <person name="Sato K."/>
            <person name="Mori E."/>
            <person name="Abe Y."/>
            <person name="Kisaki G."/>
            <person name="Hamano K."/>
            <person name="Suezawa K."/>
            <person name="Otani M."/>
            <person name="Fukuda T."/>
            <person name="Manabe T."/>
            <person name="Gomi K."/>
            <person name="Tabuchi M."/>
            <person name="Akimitsu K."/>
            <person name="Kataoka I."/>
        </authorList>
    </citation>
    <scope>NUCLEOTIDE SEQUENCE [LARGE SCALE GENOMIC DNA]</scope>
    <source>
        <strain evidence="3">cv. Fuchu</strain>
    </source>
</reference>
<organism evidence="2 3">
    <name type="scientific">Actinidia rufa</name>
    <dbReference type="NCBI Taxonomy" id="165716"/>
    <lineage>
        <taxon>Eukaryota</taxon>
        <taxon>Viridiplantae</taxon>
        <taxon>Streptophyta</taxon>
        <taxon>Embryophyta</taxon>
        <taxon>Tracheophyta</taxon>
        <taxon>Spermatophyta</taxon>
        <taxon>Magnoliopsida</taxon>
        <taxon>eudicotyledons</taxon>
        <taxon>Gunneridae</taxon>
        <taxon>Pentapetalae</taxon>
        <taxon>asterids</taxon>
        <taxon>Ericales</taxon>
        <taxon>Actinidiaceae</taxon>
        <taxon>Actinidia</taxon>
    </lineage>
</organism>
<feature type="region of interest" description="Disordered" evidence="1">
    <location>
        <begin position="1"/>
        <end position="21"/>
    </location>
</feature>
<accession>A0A7J0EY70</accession>
<evidence type="ECO:0000256" key="1">
    <source>
        <dbReference type="SAM" id="MobiDB-lite"/>
    </source>
</evidence>
<evidence type="ECO:0000313" key="2">
    <source>
        <dbReference type="EMBL" id="GFY91391.1"/>
    </source>
</evidence>
<evidence type="ECO:0000313" key="3">
    <source>
        <dbReference type="Proteomes" id="UP000585474"/>
    </source>
</evidence>
<dbReference type="GO" id="GO:0016740">
    <property type="term" value="F:transferase activity"/>
    <property type="evidence" value="ECO:0007669"/>
    <property type="project" value="UniProtKB-KW"/>
</dbReference>
<gene>
    <name evidence="2" type="ORF">Acr_07g0015870</name>
</gene>